<accession>Q22VX2</accession>
<dbReference type="KEGG" id="tet:TTHERM_00161620"/>
<dbReference type="InterPro" id="IPR002110">
    <property type="entry name" value="Ankyrin_rpt"/>
</dbReference>
<gene>
    <name evidence="1" type="ORF">TTHERM_00161620</name>
</gene>
<dbReference type="RefSeq" id="XP_001009890.1">
    <property type="nucleotide sequence ID" value="XM_001009890.3"/>
</dbReference>
<dbReference type="HOGENOM" id="CLU_1312398_0_0_1"/>
<dbReference type="SUPFAM" id="SSF48403">
    <property type="entry name" value="Ankyrin repeat"/>
    <property type="match status" value="1"/>
</dbReference>
<reference evidence="2" key="1">
    <citation type="journal article" date="2006" name="PLoS Biol.">
        <title>Macronuclear genome sequence of the ciliate Tetrahymena thermophila, a model eukaryote.</title>
        <authorList>
            <person name="Eisen J.A."/>
            <person name="Coyne R.S."/>
            <person name="Wu M."/>
            <person name="Wu D."/>
            <person name="Thiagarajan M."/>
            <person name="Wortman J.R."/>
            <person name="Badger J.H."/>
            <person name="Ren Q."/>
            <person name="Amedeo P."/>
            <person name="Jones K.M."/>
            <person name="Tallon L.J."/>
            <person name="Delcher A.L."/>
            <person name="Salzberg S.L."/>
            <person name="Silva J.C."/>
            <person name="Haas B.J."/>
            <person name="Majoros W.H."/>
            <person name="Farzad M."/>
            <person name="Carlton J.M."/>
            <person name="Smith R.K. Jr."/>
            <person name="Garg J."/>
            <person name="Pearlman R.E."/>
            <person name="Karrer K.M."/>
            <person name="Sun L."/>
            <person name="Manning G."/>
            <person name="Elde N.C."/>
            <person name="Turkewitz A.P."/>
            <person name="Asai D.J."/>
            <person name="Wilkes D.E."/>
            <person name="Wang Y."/>
            <person name="Cai H."/>
            <person name="Collins K."/>
            <person name="Stewart B.A."/>
            <person name="Lee S.R."/>
            <person name="Wilamowska K."/>
            <person name="Weinberg Z."/>
            <person name="Ruzzo W.L."/>
            <person name="Wloga D."/>
            <person name="Gaertig J."/>
            <person name="Frankel J."/>
            <person name="Tsao C.-C."/>
            <person name="Gorovsky M.A."/>
            <person name="Keeling P.J."/>
            <person name="Waller R.F."/>
            <person name="Patron N.J."/>
            <person name="Cherry J.M."/>
            <person name="Stover N.A."/>
            <person name="Krieger C.J."/>
            <person name="del Toro C."/>
            <person name="Ryder H.F."/>
            <person name="Williamson S.C."/>
            <person name="Barbeau R.A."/>
            <person name="Hamilton E.P."/>
            <person name="Orias E."/>
        </authorList>
    </citation>
    <scope>NUCLEOTIDE SEQUENCE [LARGE SCALE GENOMIC DNA]</scope>
    <source>
        <strain evidence="2">SB210</strain>
    </source>
</reference>
<dbReference type="InParanoid" id="Q22VX2"/>
<evidence type="ECO:0000313" key="2">
    <source>
        <dbReference type="Proteomes" id="UP000009168"/>
    </source>
</evidence>
<sequence>MSKKEDTTLQQQLKNLSQNELIDLTKIAIKSDNVVLLKLIDKQKKSIMQTNSPFANNSENIFNICKYGSSDLFNYFSDKKYDFSIKDTATGNKCQHFASIYGNLQVLNELIKRKNIFNMNDQNNKQETALHVALKYGQYRYEKTTMLLTRFTDLTLKDSELKEPHRIRMKNFKQNVRLSEFLHQKYIKQKQRQQNQFFQQLDQNESNQKQ</sequence>
<dbReference type="EMBL" id="GG662820">
    <property type="protein sequence ID" value="EAR89644.1"/>
    <property type="molecule type" value="Genomic_DNA"/>
</dbReference>
<name>Q22VX2_TETTS</name>
<dbReference type="InterPro" id="IPR036770">
    <property type="entry name" value="Ankyrin_rpt-contain_sf"/>
</dbReference>
<dbReference type="Gene3D" id="1.25.40.20">
    <property type="entry name" value="Ankyrin repeat-containing domain"/>
    <property type="match status" value="1"/>
</dbReference>
<dbReference type="Proteomes" id="UP000009168">
    <property type="component" value="Unassembled WGS sequence"/>
</dbReference>
<dbReference type="AlphaFoldDB" id="Q22VX2"/>
<proteinExistence type="predicted"/>
<keyword evidence="2" id="KW-1185">Reference proteome</keyword>
<protein>
    <submittedName>
        <fullName evidence="1">Ankyrin repeat protein</fullName>
    </submittedName>
</protein>
<dbReference type="GeneID" id="7841804"/>
<evidence type="ECO:0000313" key="1">
    <source>
        <dbReference type="EMBL" id="EAR89644.1"/>
    </source>
</evidence>
<dbReference type="OrthoDB" id="533508at2759"/>
<dbReference type="Pfam" id="PF12796">
    <property type="entry name" value="Ank_2"/>
    <property type="match status" value="1"/>
</dbReference>
<organism evidence="1 2">
    <name type="scientific">Tetrahymena thermophila (strain SB210)</name>
    <dbReference type="NCBI Taxonomy" id="312017"/>
    <lineage>
        <taxon>Eukaryota</taxon>
        <taxon>Sar</taxon>
        <taxon>Alveolata</taxon>
        <taxon>Ciliophora</taxon>
        <taxon>Intramacronucleata</taxon>
        <taxon>Oligohymenophorea</taxon>
        <taxon>Hymenostomatida</taxon>
        <taxon>Tetrahymenina</taxon>
        <taxon>Tetrahymenidae</taxon>
        <taxon>Tetrahymena</taxon>
    </lineage>
</organism>